<dbReference type="Proteomes" id="UP000507470">
    <property type="component" value="Unassembled WGS sequence"/>
</dbReference>
<keyword evidence="3" id="KW-0862">Zinc</keyword>
<proteinExistence type="predicted"/>
<accession>A0A6J8ASS9</accession>
<dbReference type="PANTHER" id="PTHR23080">
    <property type="entry name" value="THAP DOMAIN PROTEIN"/>
    <property type="match status" value="1"/>
</dbReference>
<feature type="domain" description="SWIM-type" evidence="4">
    <location>
        <begin position="298"/>
        <end position="331"/>
    </location>
</feature>
<evidence type="ECO:0000313" key="6">
    <source>
        <dbReference type="Proteomes" id="UP000507470"/>
    </source>
</evidence>
<evidence type="ECO:0000256" key="3">
    <source>
        <dbReference type="PROSITE-ProRule" id="PRU00325"/>
    </source>
</evidence>
<evidence type="ECO:0000256" key="2">
    <source>
        <dbReference type="ARBA" id="ARBA00022723"/>
    </source>
</evidence>
<comment type="cofactor">
    <cofactor evidence="1">
        <name>a divalent metal cation</name>
        <dbReference type="ChEBI" id="CHEBI:60240"/>
    </cofactor>
</comment>
<name>A0A6J8ASS9_MYTCO</name>
<organism evidence="5 6">
    <name type="scientific">Mytilus coruscus</name>
    <name type="common">Sea mussel</name>
    <dbReference type="NCBI Taxonomy" id="42192"/>
    <lineage>
        <taxon>Eukaryota</taxon>
        <taxon>Metazoa</taxon>
        <taxon>Spiralia</taxon>
        <taxon>Lophotrochozoa</taxon>
        <taxon>Mollusca</taxon>
        <taxon>Bivalvia</taxon>
        <taxon>Autobranchia</taxon>
        <taxon>Pteriomorphia</taxon>
        <taxon>Mytilida</taxon>
        <taxon>Mytiloidea</taxon>
        <taxon>Mytilidae</taxon>
        <taxon>Mytilinae</taxon>
        <taxon>Mytilus</taxon>
    </lineage>
</organism>
<protein>
    <recommendedName>
        <fullName evidence="4">SWIM-type domain-containing protein</fullName>
    </recommendedName>
</protein>
<dbReference type="Pfam" id="PF13359">
    <property type="entry name" value="DDE_Tnp_4"/>
    <property type="match status" value="1"/>
</dbReference>
<dbReference type="InterPro" id="IPR007527">
    <property type="entry name" value="Znf_SWIM"/>
</dbReference>
<dbReference type="EMBL" id="CACVKT020001765">
    <property type="protein sequence ID" value="CAC5371568.1"/>
    <property type="molecule type" value="Genomic_DNA"/>
</dbReference>
<sequence>MFNISKDSIRKAISSARDAVKQYFTPKYLGFKHVSRENVIQNHTSPLAQTLFGDIKNTTAILVIDGTYIFIQKSGQFNFQRSIYSMHKHLNLIKPMMFVTTTGYILVDRGFRDNIDLLEEFGIQIKMPSFLSRNEKQLSVEDGNTTRLVTKVRWIVESVNCRIKQWRLLDKILPNSLIPYAGEYTRFVSAICNKNIPSLNTGNETKDLLLCKNASHVKEEAHGTGDNDAVEDFPKLSKEDIRDITLGVYQLKLSKSYSEEHLENDTYYEVMQQGHQLIRVRMACRHTSYKSHNLWITYGVCCINAWYCTCKAFARIVGTCSHISSVIWFLSFYRHQSCKGNQAKQWSDYVHDAYQPEVIDDSDSEPEE</sequence>
<dbReference type="InterPro" id="IPR027806">
    <property type="entry name" value="HARBI1_dom"/>
</dbReference>
<dbReference type="GO" id="GO:0008270">
    <property type="term" value="F:zinc ion binding"/>
    <property type="evidence" value="ECO:0007669"/>
    <property type="project" value="UniProtKB-KW"/>
</dbReference>
<dbReference type="AlphaFoldDB" id="A0A6J8ASS9"/>
<keyword evidence="6" id="KW-1185">Reference proteome</keyword>
<dbReference type="OrthoDB" id="10049726at2759"/>
<dbReference type="PROSITE" id="PS50966">
    <property type="entry name" value="ZF_SWIM"/>
    <property type="match status" value="1"/>
</dbReference>
<keyword evidence="3" id="KW-0863">Zinc-finger</keyword>
<evidence type="ECO:0000259" key="4">
    <source>
        <dbReference type="PROSITE" id="PS50966"/>
    </source>
</evidence>
<dbReference type="PANTHER" id="PTHR23080:SF133">
    <property type="entry name" value="SI:CH211-262I1.5-RELATED"/>
    <property type="match status" value="1"/>
</dbReference>
<keyword evidence="2" id="KW-0479">Metal-binding</keyword>
<evidence type="ECO:0000256" key="1">
    <source>
        <dbReference type="ARBA" id="ARBA00001968"/>
    </source>
</evidence>
<gene>
    <name evidence="5" type="ORF">MCOR_9987</name>
</gene>
<evidence type="ECO:0000313" key="5">
    <source>
        <dbReference type="EMBL" id="CAC5371568.1"/>
    </source>
</evidence>
<reference evidence="5 6" key="1">
    <citation type="submission" date="2020-06" db="EMBL/GenBank/DDBJ databases">
        <authorList>
            <person name="Li R."/>
            <person name="Bekaert M."/>
        </authorList>
    </citation>
    <scope>NUCLEOTIDE SEQUENCE [LARGE SCALE GENOMIC DNA]</scope>
    <source>
        <strain evidence="6">wild</strain>
    </source>
</reference>